<evidence type="ECO:0000256" key="1">
    <source>
        <dbReference type="ARBA" id="ARBA00022527"/>
    </source>
</evidence>
<keyword evidence="5" id="KW-0067">ATP-binding</keyword>
<feature type="domain" description="Protein kinase" evidence="6">
    <location>
        <begin position="53"/>
        <end position="310"/>
    </location>
</feature>
<dbReference type="GO" id="GO:0004713">
    <property type="term" value="F:protein tyrosine kinase activity"/>
    <property type="evidence" value="ECO:0007669"/>
    <property type="project" value="TreeGrafter"/>
</dbReference>
<evidence type="ECO:0000313" key="8">
    <source>
        <dbReference type="Proteomes" id="UP000694558"/>
    </source>
</evidence>
<dbReference type="GO" id="GO:0046332">
    <property type="term" value="F:SMAD binding"/>
    <property type="evidence" value="ECO:0007669"/>
    <property type="project" value="TreeGrafter"/>
</dbReference>
<dbReference type="InterPro" id="IPR011009">
    <property type="entry name" value="Kinase-like_dom_sf"/>
</dbReference>
<evidence type="ECO:0000256" key="5">
    <source>
        <dbReference type="ARBA" id="ARBA00022840"/>
    </source>
</evidence>
<dbReference type="GO" id="GO:0004674">
    <property type="term" value="F:protein serine/threonine kinase activity"/>
    <property type="evidence" value="ECO:0007669"/>
    <property type="project" value="UniProtKB-KW"/>
</dbReference>
<keyword evidence="1" id="KW-0723">Serine/threonine-protein kinase</keyword>
<dbReference type="PROSITE" id="PS00108">
    <property type="entry name" value="PROTEIN_KINASE_ST"/>
    <property type="match status" value="1"/>
</dbReference>
<reference evidence="7" key="2">
    <citation type="submission" date="2025-08" db="UniProtKB">
        <authorList>
            <consortium name="Ensembl"/>
        </authorList>
    </citation>
    <scope>IDENTIFICATION</scope>
</reference>
<protein>
    <recommendedName>
        <fullName evidence="6">Protein kinase domain-containing protein</fullName>
    </recommendedName>
</protein>
<evidence type="ECO:0000256" key="3">
    <source>
        <dbReference type="ARBA" id="ARBA00022741"/>
    </source>
</evidence>
<dbReference type="Proteomes" id="UP000694558">
    <property type="component" value="Chromosome 18"/>
</dbReference>
<dbReference type="GO" id="GO:0042771">
    <property type="term" value="P:intrinsic apoptotic signaling pathway in response to DNA damage by p53 class mediator"/>
    <property type="evidence" value="ECO:0007669"/>
    <property type="project" value="TreeGrafter"/>
</dbReference>
<name>A0A8D3A4U2_SCOMX</name>
<dbReference type="GO" id="GO:0005737">
    <property type="term" value="C:cytoplasm"/>
    <property type="evidence" value="ECO:0007669"/>
    <property type="project" value="TreeGrafter"/>
</dbReference>
<evidence type="ECO:0000256" key="2">
    <source>
        <dbReference type="ARBA" id="ARBA00022679"/>
    </source>
</evidence>
<dbReference type="PANTHER" id="PTHR24058:SF53">
    <property type="entry name" value="HOMEODOMAIN-INTERACTING PROTEIN KINASE 2"/>
    <property type="match status" value="1"/>
</dbReference>
<sequence length="391" mass="44576">MSLERPPLWYPTRTCESPVSAEGPQMLSVTSLRSMDKASVKTGDVLQSDTTSYQLTGFNGEGTFGRVANCVDLNTGEVVAVKIFKTNDNDVIQSEMAMLEKVRALDPDQNNIVKFIENFTFHKLPCVVFEMLDRSLWNLMEEREWTELSLNEIRPVTQQLLVACEALKNIGIIYMDMKPDNIMFVNHKDQPFKIKLIDFGLALPVSQGEVGEGIQTFAYGAPEVILGLPFSEAVDMWGVGCIMAFMYFGMHLFPLDCPYDWMKTLDEGWRLRTSEEYKEVTAFLDLLKCCLNTNAEQRICPREALYHRFMKMAHLVDGIETNSYTDMAHKFMNVSSMYYLDESEDVSYLENSCAEDFKIRGVVDSETKNFKPSSINSLVWFLKCWTGVFGT</sequence>
<dbReference type="GeneTree" id="ENSGT00940000155356"/>
<dbReference type="GO" id="GO:0003713">
    <property type="term" value="F:transcription coactivator activity"/>
    <property type="evidence" value="ECO:0007669"/>
    <property type="project" value="TreeGrafter"/>
</dbReference>
<dbReference type="GO" id="GO:0003714">
    <property type="term" value="F:transcription corepressor activity"/>
    <property type="evidence" value="ECO:0007669"/>
    <property type="project" value="TreeGrafter"/>
</dbReference>
<dbReference type="Gene3D" id="1.10.510.10">
    <property type="entry name" value="Transferase(Phosphotransferase) domain 1"/>
    <property type="match status" value="1"/>
</dbReference>
<dbReference type="PROSITE" id="PS50011">
    <property type="entry name" value="PROTEIN_KINASE_DOM"/>
    <property type="match status" value="1"/>
</dbReference>
<dbReference type="SMART" id="SM00220">
    <property type="entry name" value="S_TKc"/>
    <property type="match status" value="1"/>
</dbReference>
<dbReference type="GO" id="GO:0045944">
    <property type="term" value="P:positive regulation of transcription by RNA polymerase II"/>
    <property type="evidence" value="ECO:0007669"/>
    <property type="project" value="TreeGrafter"/>
</dbReference>
<dbReference type="SUPFAM" id="SSF56112">
    <property type="entry name" value="Protein kinase-like (PK-like)"/>
    <property type="match status" value="1"/>
</dbReference>
<dbReference type="AlphaFoldDB" id="A0A8D3A4U2"/>
<evidence type="ECO:0000313" key="7">
    <source>
        <dbReference type="Ensembl" id="ENSSMAP00000012519.2"/>
    </source>
</evidence>
<dbReference type="InterPro" id="IPR008271">
    <property type="entry name" value="Ser/Thr_kinase_AS"/>
</dbReference>
<dbReference type="InterPro" id="IPR050494">
    <property type="entry name" value="Ser_Thr_dual-spec_kinase"/>
</dbReference>
<reference evidence="7" key="1">
    <citation type="submission" date="2023-05" db="EMBL/GenBank/DDBJ databases">
        <title>High-quality long-read genome of Scophthalmus maximus.</title>
        <authorList>
            <person name="Lien S."/>
            <person name="Martinez P."/>
        </authorList>
    </citation>
    <scope>NUCLEOTIDE SEQUENCE [LARGE SCALE GENOMIC DNA]</scope>
</reference>
<dbReference type="Pfam" id="PF00069">
    <property type="entry name" value="Pkinase"/>
    <property type="match status" value="1"/>
</dbReference>
<proteinExistence type="predicted"/>
<accession>A0A8D3A4U2</accession>
<keyword evidence="4" id="KW-0418">Kinase</keyword>
<dbReference type="GO" id="GO:0016605">
    <property type="term" value="C:PML body"/>
    <property type="evidence" value="ECO:0007669"/>
    <property type="project" value="TreeGrafter"/>
</dbReference>
<keyword evidence="3" id="KW-0547">Nucleotide-binding</keyword>
<dbReference type="Gene3D" id="3.30.200.20">
    <property type="entry name" value="Phosphorylase Kinase, domain 1"/>
    <property type="match status" value="1"/>
</dbReference>
<evidence type="ECO:0000259" key="6">
    <source>
        <dbReference type="PROSITE" id="PS50011"/>
    </source>
</evidence>
<keyword evidence="2" id="KW-0808">Transferase</keyword>
<dbReference type="Ensembl" id="ENSSMAT00000012681.2">
    <property type="protein sequence ID" value="ENSSMAP00000012519.2"/>
    <property type="gene ID" value="ENSSMAG00000007496.2"/>
</dbReference>
<evidence type="ECO:0000256" key="4">
    <source>
        <dbReference type="ARBA" id="ARBA00022777"/>
    </source>
</evidence>
<dbReference type="InterPro" id="IPR000719">
    <property type="entry name" value="Prot_kinase_dom"/>
</dbReference>
<dbReference type="GO" id="GO:0007224">
    <property type="term" value="P:smoothened signaling pathway"/>
    <property type="evidence" value="ECO:0007669"/>
    <property type="project" value="TreeGrafter"/>
</dbReference>
<dbReference type="GO" id="GO:0005524">
    <property type="term" value="F:ATP binding"/>
    <property type="evidence" value="ECO:0007669"/>
    <property type="project" value="UniProtKB-KW"/>
</dbReference>
<dbReference type="PANTHER" id="PTHR24058">
    <property type="entry name" value="DUAL SPECIFICITY PROTEIN KINASE"/>
    <property type="match status" value="1"/>
</dbReference>
<organism evidence="7 8">
    <name type="scientific">Scophthalmus maximus</name>
    <name type="common">Turbot</name>
    <name type="synonym">Psetta maxima</name>
    <dbReference type="NCBI Taxonomy" id="52904"/>
    <lineage>
        <taxon>Eukaryota</taxon>
        <taxon>Metazoa</taxon>
        <taxon>Chordata</taxon>
        <taxon>Craniata</taxon>
        <taxon>Vertebrata</taxon>
        <taxon>Euteleostomi</taxon>
        <taxon>Actinopterygii</taxon>
        <taxon>Neopterygii</taxon>
        <taxon>Teleostei</taxon>
        <taxon>Neoteleostei</taxon>
        <taxon>Acanthomorphata</taxon>
        <taxon>Carangaria</taxon>
        <taxon>Pleuronectiformes</taxon>
        <taxon>Pleuronectoidei</taxon>
        <taxon>Scophthalmidae</taxon>
        <taxon>Scophthalmus</taxon>
    </lineage>
</organism>